<gene>
    <name evidence="3" type="ORF">mRhiFer1_000365</name>
</gene>
<feature type="signal peptide" evidence="2">
    <location>
        <begin position="1"/>
        <end position="25"/>
    </location>
</feature>
<dbReference type="AlphaFoldDB" id="A0A7J7SG85"/>
<keyword evidence="3" id="KW-0675">Receptor</keyword>
<accession>A0A7J7SG85</accession>
<evidence type="ECO:0000313" key="3">
    <source>
        <dbReference type="EMBL" id="KAF6287452.1"/>
    </source>
</evidence>
<feature type="region of interest" description="Disordered" evidence="1">
    <location>
        <begin position="28"/>
        <end position="105"/>
    </location>
</feature>
<evidence type="ECO:0000313" key="4">
    <source>
        <dbReference type="Proteomes" id="UP000585614"/>
    </source>
</evidence>
<name>A0A7J7SG85_RHIFE</name>
<organism evidence="3 4">
    <name type="scientific">Rhinolophus ferrumequinum</name>
    <name type="common">Greater horseshoe bat</name>
    <dbReference type="NCBI Taxonomy" id="59479"/>
    <lineage>
        <taxon>Eukaryota</taxon>
        <taxon>Metazoa</taxon>
        <taxon>Chordata</taxon>
        <taxon>Craniata</taxon>
        <taxon>Vertebrata</taxon>
        <taxon>Euteleostomi</taxon>
        <taxon>Mammalia</taxon>
        <taxon>Eutheria</taxon>
        <taxon>Laurasiatheria</taxon>
        <taxon>Chiroptera</taxon>
        <taxon>Yinpterochiroptera</taxon>
        <taxon>Rhinolophoidea</taxon>
        <taxon>Rhinolophidae</taxon>
        <taxon>Rhinolophinae</taxon>
        <taxon>Rhinolophus</taxon>
    </lineage>
</organism>
<feature type="compositionally biased region" description="Low complexity" evidence="1">
    <location>
        <begin position="95"/>
        <end position="105"/>
    </location>
</feature>
<feature type="compositionally biased region" description="Low complexity" evidence="1">
    <location>
        <begin position="55"/>
        <end position="72"/>
    </location>
</feature>
<dbReference type="EMBL" id="JACAGC010000022">
    <property type="protein sequence ID" value="KAF6287452.1"/>
    <property type="molecule type" value="Genomic_DNA"/>
</dbReference>
<sequence>MAAQVLLQTALLLLGLLLLVQESHLQSLPSQVPMAGPSGKTSASVASETRRRRAPSIMSRRQSYTSPSRTPRQPSPSTPPSLQTTQLPDFSLTPGASTTSASTGTAMLGNCTFATARTTSY</sequence>
<feature type="chain" id="PRO_5029748830" evidence="2">
    <location>
        <begin position="26"/>
        <end position="121"/>
    </location>
</feature>
<evidence type="ECO:0000256" key="2">
    <source>
        <dbReference type="SAM" id="SignalP"/>
    </source>
</evidence>
<comment type="caution">
    <text evidence="3">The sequence shown here is derived from an EMBL/GenBank/DDBJ whole genome shotgun (WGS) entry which is preliminary data.</text>
</comment>
<keyword evidence="2" id="KW-0732">Signal</keyword>
<reference evidence="3 4" key="1">
    <citation type="journal article" date="2020" name="Nature">
        <title>Six reference-quality genomes reveal evolution of bat adaptations.</title>
        <authorList>
            <person name="Jebb D."/>
            <person name="Huang Z."/>
            <person name="Pippel M."/>
            <person name="Hughes G.M."/>
            <person name="Lavrichenko K."/>
            <person name="Devanna P."/>
            <person name="Winkler S."/>
            <person name="Jermiin L.S."/>
            <person name="Skirmuntt E.C."/>
            <person name="Katzourakis A."/>
            <person name="Burkitt-Gray L."/>
            <person name="Ray D.A."/>
            <person name="Sullivan K.A.M."/>
            <person name="Roscito J.G."/>
            <person name="Kirilenko B.M."/>
            <person name="Davalos L.M."/>
            <person name="Corthals A.P."/>
            <person name="Power M.L."/>
            <person name="Jones G."/>
            <person name="Ransome R.D."/>
            <person name="Dechmann D.K.N."/>
            <person name="Locatelli A.G."/>
            <person name="Puechmaille S.J."/>
            <person name="Fedrigo O."/>
            <person name="Jarvis E.D."/>
            <person name="Hiller M."/>
            <person name="Vernes S.C."/>
            <person name="Myers E.W."/>
            <person name="Teeling E.C."/>
        </authorList>
    </citation>
    <scope>NUCLEOTIDE SEQUENCE [LARGE SCALE GENOMIC DNA]</scope>
    <source>
        <strain evidence="3">MRhiFer1</strain>
        <tissue evidence="3">Lung</tissue>
    </source>
</reference>
<dbReference type="Proteomes" id="UP000585614">
    <property type="component" value="Unassembled WGS sequence"/>
</dbReference>
<proteinExistence type="predicted"/>
<evidence type="ECO:0000256" key="1">
    <source>
        <dbReference type="SAM" id="MobiDB-lite"/>
    </source>
</evidence>
<protein>
    <submittedName>
        <fullName evidence="3">Adhesion G protein-coupled receptor G1</fullName>
    </submittedName>
</protein>